<protein>
    <submittedName>
        <fullName evidence="1">Uncharacterized protein</fullName>
    </submittedName>
</protein>
<dbReference type="EMBL" id="VYDA01000069">
    <property type="protein sequence ID" value="MYH60551.1"/>
    <property type="molecule type" value="Genomic_DNA"/>
</dbReference>
<dbReference type="AlphaFoldDB" id="A0A6B1FWV2"/>
<comment type="caution">
    <text evidence="1">The sequence shown here is derived from an EMBL/GenBank/DDBJ whole genome shotgun (WGS) entry which is preliminary data.</text>
</comment>
<proteinExistence type="predicted"/>
<sequence length="106" mass="11446">MRVLLALAAVLTTFADAWLTQDWFDTTLSRLPLTLGEPARVTDLLVTLAAFPFILLFDMLSLPGALVVAVFEPFCGCGIAVAAPVFVALAVRCDLTSGGLWLYRRS</sequence>
<accession>A0A6B1FWV2</accession>
<gene>
    <name evidence="1" type="ORF">F4148_01860</name>
</gene>
<evidence type="ECO:0000313" key="1">
    <source>
        <dbReference type="EMBL" id="MYH60551.1"/>
    </source>
</evidence>
<reference evidence="1" key="1">
    <citation type="submission" date="2019-09" db="EMBL/GenBank/DDBJ databases">
        <title>Characterisation of the sponge microbiome using genome-centric metagenomics.</title>
        <authorList>
            <person name="Engelberts J.P."/>
            <person name="Robbins S.J."/>
            <person name="De Goeij J.M."/>
            <person name="Aranda M."/>
            <person name="Bell S.C."/>
            <person name="Webster N.S."/>
        </authorList>
    </citation>
    <scope>NUCLEOTIDE SEQUENCE</scope>
    <source>
        <strain evidence="1">SB0675_bin_29</strain>
    </source>
</reference>
<organism evidence="1">
    <name type="scientific">Caldilineaceae bacterium SB0675_bin_29</name>
    <dbReference type="NCBI Taxonomy" id="2605266"/>
    <lineage>
        <taxon>Bacteria</taxon>
        <taxon>Bacillati</taxon>
        <taxon>Chloroflexota</taxon>
        <taxon>Caldilineae</taxon>
        <taxon>Caldilineales</taxon>
        <taxon>Caldilineaceae</taxon>
    </lineage>
</organism>
<name>A0A6B1FWV2_9CHLR</name>